<dbReference type="InterPro" id="IPR036259">
    <property type="entry name" value="MFS_trans_sf"/>
</dbReference>
<evidence type="ECO:0000256" key="1">
    <source>
        <dbReference type="ARBA" id="ARBA00004141"/>
    </source>
</evidence>
<keyword evidence="3 5" id="KW-1133">Transmembrane helix</keyword>
<dbReference type="GO" id="GO:0016020">
    <property type="term" value="C:membrane"/>
    <property type="evidence" value="ECO:0007669"/>
    <property type="project" value="UniProtKB-SubCell"/>
</dbReference>
<feature type="transmembrane region" description="Helical" evidence="5">
    <location>
        <begin position="483"/>
        <end position="500"/>
    </location>
</feature>
<dbReference type="PANTHER" id="PTHR24064">
    <property type="entry name" value="SOLUTE CARRIER FAMILY 22 MEMBER"/>
    <property type="match status" value="1"/>
</dbReference>
<evidence type="ECO:0000313" key="6">
    <source>
        <dbReference type="EMBL" id="WFD22738.1"/>
    </source>
</evidence>
<name>A0AAF0EBZ5_9BASI</name>
<accession>A0AAF0EBZ5</accession>
<dbReference type="AlphaFoldDB" id="A0AAF0EBZ5"/>
<evidence type="ECO:0000256" key="5">
    <source>
        <dbReference type="SAM" id="Phobius"/>
    </source>
</evidence>
<feature type="transmembrane region" description="Helical" evidence="5">
    <location>
        <begin position="577"/>
        <end position="595"/>
    </location>
</feature>
<evidence type="ECO:0000256" key="4">
    <source>
        <dbReference type="ARBA" id="ARBA00023136"/>
    </source>
</evidence>
<evidence type="ECO:0000256" key="2">
    <source>
        <dbReference type="ARBA" id="ARBA00022692"/>
    </source>
</evidence>
<protein>
    <recommendedName>
        <fullName evidence="8">Major facilitator superfamily (MFS) profile domain-containing protein</fullName>
    </recommendedName>
</protein>
<proteinExistence type="predicted"/>
<organism evidence="6 7">
    <name type="scientific">Malassezia equina</name>
    <dbReference type="NCBI Taxonomy" id="1381935"/>
    <lineage>
        <taxon>Eukaryota</taxon>
        <taxon>Fungi</taxon>
        <taxon>Dikarya</taxon>
        <taxon>Basidiomycota</taxon>
        <taxon>Ustilaginomycotina</taxon>
        <taxon>Malasseziomycetes</taxon>
        <taxon>Malasseziales</taxon>
        <taxon>Malasseziaceae</taxon>
        <taxon>Malassezia</taxon>
    </lineage>
</organism>
<feature type="transmembrane region" description="Helical" evidence="5">
    <location>
        <begin position="352"/>
        <end position="370"/>
    </location>
</feature>
<evidence type="ECO:0000256" key="3">
    <source>
        <dbReference type="ARBA" id="ARBA00022989"/>
    </source>
</evidence>
<dbReference type="Gene3D" id="1.20.1250.20">
    <property type="entry name" value="MFS general substrate transporter like domains"/>
    <property type="match status" value="1"/>
</dbReference>
<sequence length="717" mass="80642">MSTVNQQFADQYIHHSTEPLGLRQAQAVDAANAQNVEPEATMPAENTMTDAARYAPEPAADLGEKPMDAAPMGAAPANLSPEAEGAFHDIIYPSDSYTSNGTYWADLPLHERLSFVNSQSNAEARRELGVMWSMFKSDPLSLVKAYFSRYVINGLGMFVEGYTLFSVGNLKPLFQNTDHSVAPEKGDHSSAFYRCWKTNEICNKDWMRAIDYLEIVGIICGQILVGVEGDWVGRKFGMVQDALIMTLGSVMLTCMWGITMNGWVICYAWSLFIYGLGVGGEYPMTSTRSMEVQSSRYATSADDRLHRGRNVLLAFLMQGWGQFFNQVILILLVLIFNNTLKTPIKPAATQYSFRISFGFIAAVTLYLAYYRYYQLSYHSDEALRDAKDRLNTSGYDAKSLKLAMTHYWHRLIATTVGWFCNDFFFYGNKIFSGVFIKLITGANSTFSTGWLYNLINVGVQLPGYYMAALLVDHKFYGRKWMQTISFAATFALFCGAAFSYDTLISSQGNLKAFQFIFFFSSFWNQFGYNSTTFLVAAEVFPASIRATCHGIGAAWGKLGALAPTIIYNYVDSNKTKFYIVTWFGLAGLIVTLLFLPDTTGLDLREQERYWEYVMAGNGQDYHGVAVHPRHLSLFERFVLKRHLPYNPQLDAQQKTEEFRQVYQSSVGLVGANEHDLTVEQRDFLSSEFASKFVKGGDAAKPSNQVFSSKLESLEKQL</sequence>
<keyword evidence="7" id="KW-1185">Reference proteome</keyword>
<evidence type="ECO:0000313" key="7">
    <source>
        <dbReference type="Proteomes" id="UP001214415"/>
    </source>
</evidence>
<feature type="transmembrane region" description="Helical" evidence="5">
    <location>
        <begin position="450"/>
        <end position="471"/>
    </location>
</feature>
<dbReference type="InterPro" id="IPR005828">
    <property type="entry name" value="MFS_sugar_transport-like"/>
</dbReference>
<comment type="subcellular location">
    <subcellularLocation>
        <location evidence="1">Membrane</location>
        <topology evidence="1">Multi-pass membrane protein</topology>
    </subcellularLocation>
</comment>
<evidence type="ECO:0008006" key="8">
    <source>
        <dbReference type="Google" id="ProtNLM"/>
    </source>
</evidence>
<dbReference type="Pfam" id="PF00083">
    <property type="entry name" value="Sugar_tr"/>
    <property type="match status" value="1"/>
</dbReference>
<feature type="transmembrane region" description="Helical" evidence="5">
    <location>
        <begin position="243"/>
        <end position="276"/>
    </location>
</feature>
<gene>
    <name evidence="6" type="ORF">MEQU1_001414</name>
</gene>
<keyword evidence="4 5" id="KW-0472">Membrane</keyword>
<dbReference type="GO" id="GO:0022857">
    <property type="term" value="F:transmembrane transporter activity"/>
    <property type="evidence" value="ECO:0007669"/>
    <property type="project" value="InterPro"/>
</dbReference>
<feature type="transmembrane region" description="Helical" evidence="5">
    <location>
        <begin position="323"/>
        <end position="340"/>
    </location>
</feature>
<keyword evidence="2 5" id="KW-0812">Transmembrane</keyword>
<dbReference type="SUPFAM" id="SSF103473">
    <property type="entry name" value="MFS general substrate transporter"/>
    <property type="match status" value="1"/>
</dbReference>
<dbReference type="EMBL" id="CP119901">
    <property type="protein sequence ID" value="WFD22738.1"/>
    <property type="molecule type" value="Genomic_DNA"/>
</dbReference>
<reference evidence="6" key="1">
    <citation type="submission" date="2023-03" db="EMBL/GenBank/DDBJ databases">
        <title>Mating type loci evolution in Malassezia.</title>
        <authorList>
            <person name="Coelho M.A."/>
        </authorList>
    </citation>
    <scope>NUCLEOTIDE SEQUENCE</scope>
    <source>
        <strain evidence="6">CBS 12830</strain>
    </source>
</reference>
<dbReference type="Proteomes" id="UP001214415">
    <property type="component" value="Chromosome 2"/>
</dbReference>